<gene>
    <name evidence="2" type="ORF">BTN49_0574</name>
</gene>
<dbReference type="Proteomes" id="UP000219020">
    <property type="component" value="Unassembled WGS sequence"/>
</dbReference>
<feature type="domain" description="Transposase IS4-like" evidence="1">
    <location>
        <begin position="6"/>
        <end position="76"/>
    </location>
</feature>
<dbReference type="Pfam" id="PF01609">
    <property type="entry name" value="DDE_Tnp_1"/>
    <property type="match status" value="1"/>
</dbReference>
<dbReference type="GO" id="GO:0003677">
    <property type="term" value="F:DNA binding"/>
    <property type="evidence" value="ECO:0007669"/>
    <property type="project" value="InterPro"/>
</dbReference>
<sequence length="88" mass="9938">MNVKTRKHGKDNWRIWRKLHLAVDVSTHAVIAAAVSLVSVSDKGGLLTLLNPLRRKIQQVNADESYDTRACHNVLKSNARPKGLRRDK</sequence>
<comment type="caution">
    <text evidence="2">The sequence shown here is derived from an EMBL/GenBank/DDBJ whole genome shotgun (WGS) entry which is preliminary data.</text>
</comment>
<dbReference type="GO" id="GO:0006313">
    <property type="term" value="P:DNA transposition"/>
    <property type="evidence" value="ECO:0007669"/>
    <property type="project" value="InterPro"/>
</dbReference>
<dbReference type="EMBL" id="NBYY01000009">
    <property type="protein sequence ID" value="PCS23605.1"/>
    <property type="molecule type" value="Genomic_DNA"/>
</dbReference>
<protein>
    <submittedName>
        <fullName evidence="2">Mobile element protein</fullName>
    </submittedName>
</protein>
<evidence type="ECO:0000259" key="1">
    <source>
        <dbReference type="Pfam" id="PF01609"/>
    </source>
</evidence>
<name>A0A2A5T601_9GAMM</name>
<keyword evidence="3" id="KW-1185">Reference proteome</keyword>
<dbReference type="InterPro" id="IPR002559">
    <property type="entry name" value="Transposase_11"/>
</dbReference>
<proteinExistence type="predicted"/>
<evidence type="ECO:0000313" key="2">
    <source>
        <dbReference type="EMBL" id="PCS23605.1"/>
    </source>
</evidence>
<dbReference type="GO" id="GO:0004803">
    <property type="term" value="F:transposase activity"/>
    <property type="evidence" value="ECO:0007669"/>
    <property type="project" value="InterPro"/>
</dbReference>
<dbReference type="RefSeq" id="WP_394336622.1">
    <property type="nucleotide sequence ID" value="NZ_CAWNJE010000005.1"/>
</dbReference>
<reference evidence="3" key="1">
    <citation type="submission" date="2017-04" db="EMBL/GenBank/DDBJ databases">
        <title>Genome evolution of the luminous symbionts of deep sea anglerfish.</title>
        <authorList>
            <person name="Hendry T.A."/>
        </authorList>
    </citation>
    <scope>NUCLEOTIDE SEQUENCE [LARGE SCALE GENOMIC DNA]</scope>
</reference>
<accession>A0A2A5T601</accession>
<dbReference type="GeneID" id="95972481"/>
<dbReference type="AlphaFoldDB" id="A0A2A5T601"/>
<organism evidence="2 3">
    <name type="scientific">Candidatus Enterovibrio escicola</name>
    <dbReference type="NCBI Taxonomy" id="1927127"/>
    <lineage>
        <taxon>Bacteria</taxon>
        <taxon>Pseudomonadati</taxon>
        <taxon>Pseudomonadota</taxon>
        <taxon>Gammaproteobacteria</taxon>
        <taxon>Vibrionales</taxon>
        <taxon>Vibrionaceae</taxon>
        <taxon>Enterovibrio</taxon>
    </lineage>
</organism>
<evidence type="ECO:0000313" key="3">
    <source>
        <dbReference type="Proteomes" id="UP000219020"/>
    </source>
</evidence>